<evidence type="ECO:0000256" key="1">
    <source>
        <dbReference type="SAM" id="Phobius"/>
    </source>
</evidence>
<evidence type="ECO:0000313" key="2">
    <source>
        <dbReference type="EMBL" id="KAJ1348525.1"/>
    </source>
</evidence>
<dbReference type="AlphaFoldDB" id="A0AAD5LXY9"/>
<organism evidence="2 3">
    <name type="scientific">Parelaphostrongylus tenuis</name>
    <name type="common">Meningeal worm</name>
    <dbReference type="NCBI Taxonomy" id="148309"/>
    <lineage>
        <taxon>Eukaryota</taxon>
        <taxon>Metazoa</taxon>
        <taxon>Ecdysozoa</taxon>
        <taxon>Nematoda</taxon>
        <taxon>Chromadorea</taxon>
        <taxon>Rhabditida</taxon>
        <taxon>Rhabditina</taxon>
        <taxon>Rhabditomorpha</taxon>
        <taxon>Strongyloidea</taxon>
        <taxon>Metastrongylidae</taxon>
        <taxon>Parelaphostrongylus</taxon>
    </lineage>
</organism>
<sequence>MDANASVSSRVKSTMTLTVFHSMQMKVSGFDTRPSKRNTDRTMTLCILIATIAIVQATPMN</sequence>
<reference evidence="2" key="1">
    <citation type="submission" date="2021-06" db="EMBL/GenBank/DDBJ databases">
        <title>Parelaphostrongylus tenuis whole genome reference sequence.</title>
        <authorList>
            <person name="Garwood T.J."/>
            <person name="Larsen P.A."/>
            <person name="Fountain-Jones N.M."/>
            <person name="Garbe J.R."/>
            <person name="Macchietto M.G."/>
            <person name="Kania S.A."/>
            <person name="Gerhold R.W."/>
            <person name="Richards J.E."/>
            <person name="Wolf T.M."/>
        </authorList>
    </citation>
    <scope>NUCLEOTIDE SEQUENCE</scope>
    <source>
        <strain evidence="2">MNPRO001-30</strain>
        <tissue evidence="2">Meninges</tissue>
    </source>
</reference>
<accession>A0AAD5LXY9</accession>
<comment type="caution">
    <text evidence="2">The sequence shown here is derived from an EMBL/GenBank/DDBJ whole genome shotgun (WGS) entry which is preliminary data.</text>
</comment>
<dbReference type="Proteomes" id="UP001196413">
    <property type="component" value="Unassembled WGS sequence"/>
</dbReference>
<keyword evidence="1" id="KW-1133">Transmembrane helix</keyword>
<name>A0AAD5LXY9_PARTN</name>
<feature type="transmembrane region" description="Helical" evidence="1">
    <location>
        <begin position="42"/>
        <end position="59"/>
    </location>
</feature>
<keyword evidence="1" id="KW-0472">Membrane</keyword>
<keyword evidence="3" id="KW-1185">Reference proteome</keyword>
<proteinExistence type="predicted"/>
<gene>
    <name evidence="2" type="ORF">KIN20_003842</name>
</gene>
<dbReference type="EMBL" id="JAHQIW010000517">
    <property type="protein sequence ID" value="KAJ1348525.1"/>
    <property type="molecule type" value="Genomic_DNA"/>
</dbReference>
<protein>
    <submittedName>
        <fullName evidence="2">Uncharacterized protein</fullName>
    </submittedName>
</protein>
<keyword evidence="1" id="KW-0812">Transmembrane</keyword>
<evidence type="ECO:0000313" key="3">
    <source>
        <dbReference type="Proteomes" id="UP001196413"/>
    </source>
</evidence>